<protein>
    <submittedName>
        <fullName evidence="2">Hint domain-containing protein</fullName>
    </submittedName>
</protein>
<feature type="non-terminal residue" evidence="2">
    <location>
        <position position="298"/>
    </location>
</feature>
<gene>
    <name evidence="2" type="ORF">ACETRX_35290</name>
</gene>
<name>A0ABV6ZRS7_9HYPH</name>
<dbReference type="InterPro" id="IPR036844">
    <property type="entry name" value="Hint_dom_sf"/>
</dbReference>
<dbReference type="Pfam" id="PF13403">
    <property type="entry name" value="Hint_2"/>
    <property type="match status" value="1"/>
</dbReference>
<evidence type="ECO:0000259" key="1">
    <source>
        <dbReference type="Pfam" id="PF13403"/>
    </source>
</evidence>
<reference evidence="2 3" key="1">
    <citation type="submission" date="2024-09" db="EMBL/GenBank/DDBJ databases">
        <title>Description of Labrys sedimenti sp. nov., isolated from a diclofenac-degrading enrichment culture, and genome-based reclassification of Labrys portucalensis as a later heterotypic synonym of Labrys neptuniae.</title>
        <authorList>
            <person name="Tancsics A."/>
            <person name="Csepanyi A."/>
        </authorList>
    </citation>
    <scope>NUCLEOTIDE SEQUENCE [LARGE SCALE GENOMIC DNA]</scope>
    <source>
        <strain evidence="2 3">LMG 23412</strain>
    </source>
</reference>
<organism evidence="2 3">
    <name type="scientific">Labrys neptuniae</name>
    <dbReference type="NCBI Taxonomy" id="376174"/>
    <lineage>
        <taxon>Bacteria</taxon>
        <taxon>Pseudomonadati</taxon>
        <taxon>Pseudomonadota</taxon>
        <taxon>Alphaproteobacteria</taxon>
        <taxon>Hyphomicrobiales</taxon>
        <taxon>Xanthobacteraceae</taxon>
        <taxon>Labrys</taxon>
    </lineage>
</organism>
<evidence type="ECO:0000313" key="3">
    <source>
        <dbReference type="Proteomes" id="UP001595190"/>
    </source>
</evidence>
<dbReference type="EMBL" id="JBHGPK010000050">
    <property type="protein sequence ID" value="MFC2254893.1"/>
    <property type="molecule type" value="Genomic_DNA"/>
</dbReference>
<dbReference type="SUPFAM" id="SSF51294">
    <property type="entry name" value="Hedgehog/intein (Hint) domain"/>
    <property type="match status" value="1"/>
</dbReference>
<accession>A0ABV6ZRS7</accession>
<sequence length="298" mass="29414">MPTDYGPNIGGVTYTVGDPAPITGFRNVDISGGALDGTVLSNVPSGNIAQTDGTTLTLLNAIGTTNYVVPPTVNANVVLVANVLGVTQVYIGGTATISTAVSVLGNTNLNITGGSATLANGLNVSALTGTNIGLSDGGSFSNGNNLSSILDGMGIYYGPGGGTFTVNGGGTLIDLSSTTIHHFATNNGLNHLAFENTSAAPASYSVTGPAGGPQTITVRDAGGNIIATANLADSSLTAGTYTPGDPGPLTVGTSGNTLTITDQAVVCFLAGTLIRTASGEVAIEKIQVGDEVFVSMDG</sequence>
<evidence type="ECO:0000313" key="2">
    <source>
        <dbReference type="EMBL" id="MFC2254893.1"/>
    </source>
</evidence>
<dbReference type="Gene3D" id="2.170.16.10">
    <property type="entry name" value="Hedgehog/Intein (Hint) domain"/>
    <property type="match status" value="1"/>
</dbReference>
<comment type="caution">
    <text evidence="2">The sequence shown here is derived from an EMBL/GenBank/DDBJ whole genome shotgun (WGS) entry which is preliminary data.</text>
</comment>
<proteinExistence type="predicted"/>
<feature type="domain" description="Hedgehog/Intein (Hint)" evidence="1">
    <location>
        <begin position="266"/>
        <end position="296"/>
    </location>
</feature>
<dbReference type="InterPro" id="IPR028992">
    <property type="entry name" value="Hedgehog/Intein_dom"/>
</dbReference>
<dbReference type="RefSeq" id="WP_394315492.1">
    <property type="nucleotide sequence ID" value="NZ_JBHGPK010000050.1"/>
</dbReference>
<dbReference type="Proteomes" id="UP001595190">
    <property type="component" value="Unassembled WGS sequence"/>
</dbReference>